<feature type="signal peptide" evidence="1">
    <location>
        <begin position="1"/>
        <end position="29"/>
    </location>
</feature>
<reference evidence="2 3" key="1">
    <citation type="submission" date="2024-10" db="EMBL/GenBank/DDBJ databases">
        <title>The Natural Products Discovery Center: Release of the First 8490 Sequenced Strains for Exploring Actinobacteria Biosynthetic Diversity.</title>
        <authorList>
            <person name="Kalkreuter E."/>
            <person name="Kautsar S.A."/>
            <person name="Yang D."/>
            <person name="Bader C.D."/>
            <person name="Teijaro C.N."/>
            <person name="Fluegel L."/>
            <person name="Davis C.M."/>
            <person name="Simpson J.R."/>
            <person name="Lauterbach L."/>
            <person name="Steele A.D."/>
            <person name="Gui C."/>
            <person name="Meng S."/>
            <person name="Li G."/>
            <person name="Viehrig K."/>
            <person name="Ye F."/>
            <person name="Su P."/>
            <person name="Kiefer A.F."/>
            <person name="Nichols A."/>
            <person name="Cepeda A.J."/>
            <person name="Yan W."/>
            <person name="Fan B."/>
            <person name="Jiang Y."/>
            <person name="Adhikari A."/>
            <person name="Zheng C.-J."/>
            <person name="Schuster L."/>
            <person name="Cowan T.M."/>
            <person name="Smanski M.J."/>
            <person name="Chevrette M.G."/>
            <person name="De Carvalho L.P.S."/>
            <person name="Shen B."/>
        </authorList>
    </citation>
    <scope>NUCLEOTIDE SEQUENCE [LARGE SCALE GENOMIC DNA]</scope>
    <source>
        <strain evidence="2 3">NPDC000087</strain>
    </source>
</reference>
<organism evidence="2 3">
    <name type="scientific">Paractinoplanes globisporus</name>
    <dbReference type="NCBI Taxonomy" id="113565"/>
    <lineage>
        <taxon>Bacteria</taxon>
        <taxon>Bacillati</taxon>
        <taxon>Actinomycetota</taxon>
        <taxon>Actinomycetes</taxon>
        <taxon>Micromonosporales</taxon>
        <taxon>Micromonosporaceae</taxon>
        <taxon>Paractinoplanes</taxon>
    </lineage>
</organism>
<feature type="chain" id="PRO_5045694952" evidence="1">
    <location>
        <begin position="30"/>
        <end position="380"/>
    </location>
</feature>
<name>A0ABW6WWM2_9ACTN</name>
<dbReference type="Gene3D" id="2.80.10.50">
    <property type="match status" value="1"/>
</dbReference>
<dbReference type="Proteomes" id="UP001602245">
    <property type="component" value="Unassembled WGS sequence"/>
</dbReference>
<evidence type="ECO:0000313" key="3">
    <source>
        <dbReference type="Proteomes" id="UP001602245"/>
    </source>
</evidence>
<protein>
    <submittedName>
        <fullName evidence="2">PQQ-binding-like beta-propeller repeat protein</fullName>
    </submittedName>
</protein>
<keyword evidence="1" id="KW-0732">Signal</keyword>
<comment type="caution">
    <text evidence="2">The sequence shown here is derived from an EMBL/GenBank/DDBJ whole genome shotgun (WGS) entry which is preliminary data.</text>
</comment>
<dbReference type="EMBL" id="JBIAZU010000013">
    <property type="protein sequence ID" value="MFF5297672.1"/>
    <property type="molecule type" value="Genomic_DNA"/>
</dbReference>
<dbReference type="SUPFAM" id="SSF50998">
    <property type="entry name" value="Quinoprotein alcohol dehydrogenase-like"/>
    <property type="match status" value="1"/>
</dbReference>
<evidence type="ECO:0000256" key="1">
    <source>
        <dbReference type="SAM" id="SignalP"/>
    </source>
</evidence>
<dbReference type="RefSeq" id="WP_020516795.1">
    <property type="nucleotide sequence ID" value="NZ_JBIAZU010000013.1"/>
</dbReference>
<gene>
    <name evidence="2" type="ORF">ACFY35_50280</name>
</gene>
<dbReference type="PROSITE" id="PS51257">
    <property type="entry name" value="PROKAR_LIPOPROTEIN"/>
    <property type="match status" value="1"/>
</dbReference>
<proteinExistence type="predicted"/>
<accession>A0ABW6WWM2</accession>
<evidence type="ECO:0000313" key="2">
    <source>
        <dbReference type="EMBL" id="MFF5297672.1"/>
    </source>
</evidence>
<sequence>MRISQHVRRAAVTGAAALAACALAQPADAAVGSTARMAPTFNGSVYAIAYRGDTVYVGGSFTSTTVGGRVVSRGRLAAFDSRTGSLLDWQPRADDTVRALAVSGPSVYAAGDFDHVSGQARDSLARLDATSGAVGTFAHGIDGSPRALAVGNGRLYLAGTISRVDRRDRERLAAFSLTTGRLDDDWTPTADDTVHSLAYRDSKVYLGGGFHRVDDVRSTLRLAAVDATSGELDRSFRPSPPAVVNAVAVDGDGVYAAMGGPGGRAAAFGPSGRTRWTRTFDGDAQAIAVLDGTAYVGGHFDRACTGGATGAHGTCTDGSVSRVKLAAVRGDGSLADWAPQANGVVGVRTIAVDRAHGTVAAGGDFTMIGGRPQRRFASFG</sequence>
<keyword evidence="3" id="KW-1185">Reference proteome</keyword>
<dbReference type="InterPro" id="IPR011047">
    <property type="entry name" value="Quinoprotein_ADH-like_sf"/>
</dbReference>